<evidence type="ECO:0000256" key="2">
    <source>
        <dbReference type="ARBA" id="ARBA00023125"/>
    </source>
</evidence>
<protein>
    <submittedName>
        <fullName evidence="6">TetR/AcrR family transcriptional regulator</fullName>
    </submittedName>
</protein>
<keyword evidence="2 4" id="KW-0238">DNA-binding</keyword>
<dbReference type="SUPFAM" id="SSF46689">
    <property type="entry name" value="Homeodomain-like"/>
    <property type="match status" value="1"/>
</dbReference>
<dbReference type="Proteomes" id="UP000594637">
    <property type="component" value="Chromosome"/>
</dbReference>
<dbReference type="InterPro" id="IPR049149">
    <property type="entry name" value="TetR/AcrR_C"/>
</dbReference>
<gene>
    <name evidence="6" type="ORF">ID810_04925</name>
</gene>
<dbReference type="GO" id="GO:0000976">
    <property type="term" value="F:transcription cis-regulatory region binding"/>
    <property type="evidence" value="ECO:0007669"/>
    <property type="project" value="TreeGrafter"/>
</dbReference>
<dbReference type="InterPro" id="IPR001647">
    <property type="entry name" value="HTH_TetR"/>
</dbReference>
<dbReference type="Pfam" id="PF00440">
    <property type="entry name" value="TetR_N"/>
    <property type="match status" value="1"/>
</dbReference>
<dbReference type="KEGG" id="arep:ID810_04925"/>
<keyword evidence="3" id="KW-0804">Transcription</keyword>
<dbReference type="PRINTS" id="PR00455">
    <property type="entry name" value="HTHTETR"/>
</dbReference>
<feature type="DNA-binding region" description="H-T-H motif" evidence="4">
    <location>
        <begin position="39"/>
        <end position="58"/>
    </location>
</feature>
<evidence type="ECO:0000256" key="1">
    <source>
        <dbReference type="ARBA" id="ARBA00023015"/>
    </source>
</evidence>
<proteinExistence type="predicted"/>
<evidence type="ECO:0000313" key="6">
    <source>
        <dbReference type="EMBL" id="QPL06249.1"/>
    </source>
</evidence>
<dbReference type="PANTHER" id="PTHR30055:SF234">
    <property type="entry name" value="HTH-TYPE TRANSCRIPTIONAL REGULATOR BETI"/>
    <property type="match status" value="1"/>
</dbReference>
<dbReference type="GO" id="GO:0003700">
    <property type="term" value="F:DNA-binding transcription factor activity"/>
    <property type="evidence" value="ECO:0007669"/>
    <property type="project" value="TreeGrafter"/>
</dbReference>
<evidence type="ECO:0000313" key="7">
    <source>
        <dbReference type="Proteomes" id="UP000594637"/>
    </source>
</evidence>
<dbReference type="InterPro" id="IPR023772">
    <property type="entry name" value="DNA-bd_HTH_TetR-type_CS"/>
</dbReference>
<dbReference type="AlphaFoldDB" id="A0A7T0PWY9"/>
<dbReference type="PROSITE" id="PS01081">
    <property type="entry name" value="HTH_TETR_1"/>
    <property type="match status" value="1"/>
</dbReference>
<dbReference type="PROSITE" id="PS50977">
    <property type="entry name" value="HTH_TETR_2"/>
    <property type="match status" value="1"/>
</dbReference>
<dbReference type="InterPro" id="IPR050109">
    <property type="entry name" value="HTH-type_TetR-like_transc_reg"/>
</dbReference>
<dbReference type="Gene3D" id="1.10.357.10">
    <property type="entry name" value="Tetracycline Repressor, domain 2"/>
    <property type="match status" value="1"/>
</dbReference>
<reference evidence="6 7" key="1">
    <citation type="submission" date="2020-11" db="EMBL/GenBank/DDBJ databases">
        <title>Actinomyces sp. ZJ750.</title>
        <authorList>
            <person name="Zhou J."/>
        </authorList>
    </citation>
    <scope>NUCLEOTIDE SEQUENCE [LARGE SCALE GENOMIC DNA]</scope>
    <source>
        <strain evidence="6 7">ZJ750</strain>
    </source>
</reference>
<name>A0A7T0PWY9_9ACTO</name>
<organism evidence="6 7">
    <name type="scientific">Actinomyces respiraculi</name>
    <dbReference type="NCBI Taxonomy" id="2744574"/>
    <lineage>
        <taxon>Bacteria</taxon>
        <taxon>Bacillati</taxon>
        <taxon>Actinomycetota</taxon>
        <taxon>Actinomycetes</taxon>
        <taxon>Actinomycetales</taxon>
        <taxon>Actinomycetaceae</taxon>
        <taxon>Actinomyces</taxon>
    </lineage>
</organism>
<keyword evidence="1" id="KW-0805">Transcription regulation</keyword>
<sequence length="213" mass="22885">MAPAPTPAPRTTKPSAQRRAEILDAALHLFTTKGVQATSVEDIMRAVGIAKGTLYYHFRSKDEILHALIARTIDQTVARARAVIDDPGDTTHTFLGVVATMRVETSERELAHAFHGPESTELHLLSIVEMVRAMTPILTEVVERGVAEGVFSTEHPREVVELLLVGAGMLLDDGIFSGDSEQLARRTAGIVDAAEVLLGCRHGSLSSLIEGAS</sequence>
<dbReference type="InterPro" id="IPR009057">
    <property type="entry name" value="Homeodomain-like_sf"/>
</dbReference>
<evidence type="ECO:0000256" key="3">
    <source>
        <dbReference type="ARBA" id="ARBA00023163"/>
    </source>
</evidence>
<evidence type="ECO:0000259" key="5">
    <source>
        <dbReference type="PROSITE" id="PS50977"/>
    </source>
</evidence>
<keyword evidence="7" id="KW-1185">Reference proteome</keyword>
<dbReference type="RefSeq" id="WP_166857702.1">
    <property type="nucleotide sequence ID" value="NZ_CP063989.1"/>
</dbReference>
<dbReference type="PANTHER" id="PTHR30055">
    <property type="entry name" value="HTH-TYPE TRANSCRIPTIONAL REGULATOR RUTR"/>
    <property type="match status" value="1"/>
</dbReference>
<evidence type="ECO:0000256" key="4">
    <source>
        <dbReference type="PROSITE-ProRule" id="PRU00335"/>
    </source>
</evidence>
<accession>A0A7T0PWY9</accession>
<dbReference type="EMBL" id="CP063989">
    <property type="protein sequence ID" value="QPL06249.1"/>
    <property type="molecule type" value="Genomic_DNA"/>
</dbReference>
<feature type="domain" description="HTH tetR-type" evidence="5">
    <location>
        <begin position="16"/>
        <end position="76"/>
    </location>
</feature>
<dbReference type="Pfam" id="PF21303">
    <property type="entry name" value="TetR_C_39"/>
    <property type="match status" value="1"/>
</dbReference>